<comment type="similarity">
    <text evidence="1">Belongs to the LysR transcriptional regulatory family.</text>
</comment>
<gene>
    <name evidence="5" type="ORF">Q2T42_18260</name>
</gene>
<dbReference type="EMBL" id="CP130144">
    <property type="protein sequence ID" value="WNZ43787.1"/>
    <property type="molecule type" value="Genomic_DNA"/>
</dbReference>
<reference evidence="5" key="1">
    <citation type="journal article" date="2023" name="Plants (Basel)">
        <title>Genomic Analysis of Leptolyngbya boryana CZ1 Reveals Efficient Carbon Fixation Modules.</title>
        <authorList>
            <person name="Bai X."/>
            <person name="Wang H."/>
            <person name="Cheng W."/>
            <person name="Wang J."/>
            <person name="Ma M."/>
            <person name="Hu H."/>
            <person name="Song Z."/>
            <person name="Ma H."/>
            <person name="Fan Y."/>
            <person name="Du C."/>
            <person name="Xu J."/>
        </authorList>
    </citation>
    <scope>NUCLEOTIDE SEQUENCE</scope>
    <source>
        <strain evidence="5">CZ1</strain>
    </source>
</reference>
<dbReference type="InterPro" id="IPR005119">
    <property type="entry name" value="LysR_subst-bd"/>
</dbReference>
<evidence type="ECO:0000256" key="3">
    <source>
        <dbReference type="ARBA" id="ARBA00023163"/>
    </source>
</evidence>
<evidence type="ECO:0000313" key="5">
    <source>
        <dbReference type="EMBL" id="WNZ43787.1"/>
    </source>
</evidence>
<feature type="domain" description="LysR substrate-binding" evidence="4">
    <location>
        <begin position="1"/>
        <end position="126"/>
    </location>
</feature>
<organism evidence="5">
    <name type="scientific">Leptolyngbya boryana CZ1</name>
    <dbReference type="NCBI Taxonomy" id="3060204"/>
    <lineage>
        <taxon>Bacteria</taxon>
        <taxon>Bacillati</taxon>
        <taxon>Cyanobacteriota</taxon>
        <taxon>Cyanophyceae</taxon>
        <taxon>Leptolyngbyales</taxon>
        <taxon>Leptolyngbyaceae</taxon>
        <taxon>Leptolyngbya group</taxon>
        <taxon>Leptolyngbya</taxon>
    </lineage>
</organism>
<keyword evidence="2" id="KW-0805">Transcription regulation</keyword>
<dbReference type="AlphaFoldDB" id="A0AA96WQ94"/>
<reference evidence="5" key="2">
    <citation type="submission" date="2023-07" db="EMBL/GenBank/DDBJ databases">
        <authorList>
            <person name="Bai X.-H."/>
            <person name="Wang H.-H."/>
            <person name="Wang J."/>
            <person name="Ma M.-Y."/>
            <person name="Hu H.-H."/>
            <person name="Song Z.-L."/>
            <person name="Ma H.-G."/>
            <person name="Fan Y."/>
            <person name="Du C.-Y."/>
            <person name="Xu J.-C."/>
        </authorList>
    </citation>
    <scope>NUCLEOTIDE SEQUENCE</scope>
    <source>
        <strain evidence="5">CZ1</strain>
    </source>
</reference>
<name>A0AA96WQ94_LEPBY</name>
<evidence type="ECO:0000259" key="4">
    <source>
        <dbReference type="Pfam" id="PF03466"/>
    </source>
</evidence>
<dbReference type="GO" id="GO:0006355">
    <property type="term" value="P:regulation of DNA-templated transcription"/>
    <property type="evidence" value="ECO:0007669"/>
    <property type="project" value="TreeGrafter"/>
</dbReference>
<dbReference type="GO" id="GO:0000976">
    <property type="term" value="F:transcription cis-regulatory region binding"/>
    <property type="evidence" value="ECO:0007669"/>
    <property type="project" value="TreeGrafter"/>
</dbReference>
<protein>
    <submittedName>
        <fullName evidence="5">LysR substrate-binding domain-containing protein</fullName>
    </submittedName>
</protein>
<dbReference type="PANTHER" id="PTHR30126:SF5">
    <property type="entry name" value="HTH-TYPE TRANSCRIPTIONAL ACTIVATOR CMPR"/>
    <property type="match status" value="1"/>
</dbReference>
<dbReference type="Pfam" id="PF03466">
    <property type="entry name" value="LysR_substrate"/>
    <property type="match status" value="1"/>
</dbReference>
<dbReference type="Gene3D" id="3.40.190.290">
    <property type="match status" value="1"/>
</dbReference>
<evidence type="ECO:0000256" key="1">
    <source>
        <dbReference type="ARBA" id="ARBA00009437"/>
    </source>
</evidence>
<proteinExistence type="inferred from homology"/>
<evidence type="ECO:0000256" key="2">
    <source>
        <dbReference type="ARBA" id="ARBA00023015"/>
    </source>
</evidence>
<keyword evidence="3" id="KW-0804">Transcription</keyword>
<dbReference type="PANTHER" id="PTHR30126">
    <property type="entry name" value="HTH-TYPE TRANSCRIPTIONAL REGULATOR"/>
    <property type="match status" value="1"/>
</dbReference>
<sequence length="139" mass="15875">MVASREHPLTQRQKLSLKDLAESTLIMREQDSATRTAVEKLYGQHQIPLSVKLEMSSIEAIKQSVAQGFGLSVLSLHSFTEAEWVSEFAALNVEHFPLHQQWYLIFPRERVLSTIAKIFIDFVLQESSQYCQSYQSASD</sequence>
<dbReference type="SUPFAM" id="SSF53850">
    <property type="entry name" value="Periplasmic binding protein-like II"/>
    <property type="match status" value="1"/>
</dbReference>
<accession>A0AA96WQ94</accession>
<dbReference type="RefSeq" id="WP_316425961.1">
    <property type="nucleotide sequence ID" value="NZ_CP130144.1"/>
</dbReference>